<accession>A0A8S2QKU0</accession>
<evidence type="ECO:0000313" key="2">
    <source>
        <dbReference type="EMBL" id="CAF1302110.1"/>
    </source>
</evidence>
<proteinExistence type="predicted"/>
<keyword evidence="1" id="KW-0812">Transmembrane</keyword>
<organism evidence="3 4">
    <name type="scientific">Didymodactylos carnosus</name>
    <dbReference type="NCBI Taxonomy" id="1234261"/>
    <lineage>
        <taxon>Eukaryota</taxon>
        <taxon>Metazoa</taxon>
        <taxon>Spiralia</taxon>
        <taxon>Gnathifera</taxon>
        <taxon>Rotifera</taxon>
        <taxon>Eurotatoria</taxon>
        <taxon>Bdelloidea</taxon>
        <taxon>Philodinida</taxon>
        <taxon>Philodinidae</taxon>
        <taxon>Didymodactylos</taxon>
    </lineage>
</organism>
<feature type="transmembrane region" description="Helical" evidence="1">
    <location>
        <begin position="111"/>
        <end position="128"/>
    </location>
</feature>
<keyword evidence="1" id="KW-0472">Membrane</keyword>
<dbReference type="EMBL" id="CAJOBA010041185">
    <property type="protein sequence ID" value="CAF4108826.1"/>
    <property type="molecule type" value="Genomic_DNA"/>
</dbReference>
<reference evidence="3" key="1">
    <citation type="submission" date="2021-02" db="EMBL/GenBank/DDBJ databases">
        <authorList>
            <person name="Nowell W R."/>
        </authorList>
    </citation>
    <scope>NUCLEOTIDE SEQUENCE</scope>
</reference>
<gene>
    <name evidence="2" type="ORF">OVA965_LOCUS28583</name>
    <name evidence="3" type="ORF">TMI583_LOCUS29348</name>
</gene>
<dbReference type="AlphaFoldDB" id="A0A8S2QKU0"/>
<protein>
    <submittedName>
        <fullName evidence="3">Uncharacterized protein</fullName>
    </submittedName>
</protein>
<name>A0A8S2QKU0_9BILA</name>
<sequence>MIGRPEMAYQPIRNGGRIQNVAIRLVDNVPCVFLDDVNDFFQYVTTFTFDDNNHVPFVLDDKCQTRLKPLRIHAYPDHILNGYEPNSTCVLNIKENFIHFCFCDLQQILRVSFWFICLIILYLFVNLFI</sequence>
<keyword evidence="1" id="KW-1133">Transmembrane helix</keyword>
<dbReference type="Proteomes" id="UP000677228">
    <property type="component" value="Unassembled WGS sequence"/>
</dbReference>
<evidence type="ECO:0000256" key="1">
    <source>
        <dbReference type="SAM" id="Phobius"/>
    </source>
</evidence>
<dbReference type="Proteomes" id="UP000682733">
    <property type="component" value="Unassembled WGS sequence"/>
</dbReference>
<evidence type="ECO:0000313" key="4">
    <source>
        <dbReference type="Proteomes" id="UP000682733"/>
    </source>
</evidence>
<dbReference type="EMBL" id="CAJNOK010019599">
    <property type="protein sequence ID" value="CAF1302110.1"/>
    <property type="molecule type" value="Genomic_DNA"/>
</dbReference>
<evidence type="ECO:0000313" key="3">
    <source>
        <dbReference type="EMBL" id="CAF4108826.1"/>
    </source>
</evidence>
<comment type="caution">
    <text evidence="3">The sequence shown here is derived from an EMBL/GenBank/DDBJ whole genome shotgun (WGS) entry which is preliminary data.</text>
</comment>